<keyword evidence="2" id="KW-1185">Reference proteome</keyword>
<organism evidence="1 2">
    <name type="scientific">Vigna angularis var. angularis</name>
    <dbReference type="NCBI Taxonomy" id="157739"/>
    <lineage>
        <taxon>Eukaryota</taxon>
        <taxon>Viridiplantae</taxon>
        <taxon>Streptophyta</taxon>
        <taxon>Embryophyta</taxon>
        <taxon>Tracheophyta</taxon>
        <taxon>Spermatophyta</taxon>
        <taxon>Magnoliopsida</taxon>
        <taxon>eudicotyledons</taxon>
        <taxon>Gunneridae</taxon>
        <taxon>Pentapetalae</taxon>
        <taxon>rosids</taxon>
        <taxon>fabids</taxon>
        <taxon>Fabales</taxon>
        <taxon>Fabaceae</taxon>
        <taxon>Papilionoideae</taxon>
        <taxon>50 kb inversion clade</taxon>
        <taxon>NPAAA clade</taxon>
        <taxon>indigoferoid/millettioid clade</taxon>
        <taxon>Phaseoleae</taxon>
        <taxon>Vigna</taxon>
    </lineage>
</organism>
<reference evidence="1 2" key="1">
    <citation type="journal article" date="2015" name="Sci. Rep.">
        <title>The power of single molecule real-time sequencing technology in the de novo assembly of a eukaryotic genome.</title>
        <authorList>
            <person name="Sakai H."/>
            <person name="Naito K."/>
            <person name="Ogiso-Tanaka E."/>
            <person name="Takahashi Y."/>
            <person name="Iseki K."/>
            <person name="Muto C."/>
            <person name="Satou K."/>
            <person name="Teruya K."/>
            <person name="Shiroma A."/>
            <person name="Shimoji M."/>
            <person name="Hirano T."/>
            <person name="Itoh T."/>
            <person name="Kaga A."/>
            <person name="Tomooka N."/>
        </authorList>
    </citation>
    <scope>NUCLEOTIDE SEQUENCE [LARGE SCALE GENOMIC DNA]</scope>
    <source>
        <strain evidence="2">cv. Shumari</strain>
    </source>
</reference>
<dbReference type="EMBL" id="AP015035">
    <property type="protein sequence ID" value="BAT79913.1"/>
    <property type="molecule type" value="Genomic_DNA"/>
</dbReference>
<proteinExistence type="predicted"/>
<dbReference type="AlphaFoldDB" id="A0A0S3RGZ5"/>
<evidence type="ECO:0000313" key="2">
    <source>
        <dbReference type="Proteomes" id="UP000291084"/>
    </source>
</evidence>
<protein>
    <submittedName>
        <fullName evidence="1">Uncharacterized protein</fullName>
    </submittedName>
</protein>
<name>A0A0S3RGZ5_PHAAN</name>
<sequence length="91" mass="10662">MIFDNHGSIQLVLGPSDISVHCFCQSVLKCIPFIRSYQVLFFQPMQQHIHKLTIIILYGYFARQFFRSLYYTTFSILTIRLITNEGDPVQV</sequence>
<gene>
    <name evidence="1" type="primary">Vigan.02G285400</name>
    <name evidence="1" type="ORF">VIGAN_02285400</name>
</gene>
<dbReference type="Proteomes" id="UP000291084">
    <property type="component" value="Chromosome 2"/>
</dbReference>
<evidence type="ECO:0000313" key="1">
    <source>
        <dbReference type="EMBL" id="BAT79913.1"/>
    </source>
</evidence>
<accession>A0A0S3RGZ5</accession>